<proteinExistence type="predicted"/>
<comment type="subcellular location">
    <subcellularLocation>
        <location evidence="1">Membrane</location>
        <topology evidence="1">Multi-pass membrane protein</topology>
    </subcellularLocation>
</comment>
<evidence type="ECO:0000256" key="4">
    <source>
        <dbReference type="ARBA" id="ARBA00023136"/>
    </source>
</evidence>
<evidence type="ECO:0000256" key="1">
    <source>
        <dbReference type="ARBA" id="ARBA00004141"/>
    </source>
</evidence>
<reference evidence="8" key="1">
    <citation type="submission" date="2023-06" db="EMBL/GenBank/DDBJ databases">
        <title>Conoideocrella luteorostrata (Hypocreales: Clavicipitaceae), a potential biocontrol fungus for elongate hemlock scale in United States Christmas tree production areas.</title>
        <authorList>
            <person name="Barrett H."/>
            <person name="Lovett B."/>
            <person name="Macias A.M."/>
            <person name="Stajich J.E."/>
            <person name="Kasson M.T."/>
        </authorList>
    </citation>
    <scope>NUCLEOTIDE SEQUENCE</scope>
    <source>
        <strain evidence="8">ARSEF 14590</strain>
    </source>
</reference>
<gene>
    <name evidence="8" type="primary">PEX29</name>
    <name evidence="8" type="ORF">QQS21_009186</name>
</gene>
<comment type="caution">
    <text evidence="8">The sequence shown here is derived from an EMBL/GenBank/DDBJ whole genome shotgun (WGS) entry which is preliminary data.</text>
</comment>
<dbReference type="PANTHER" id="PTHR28304:SF2">
    <property type="entry name" value="PEROXISOMAL MEMBRANE PROTEIN PEX29"/>
    <property type="match status" value="1"/>
</dbReference>
<dbReference type="GO" id="GO:0005778">
    <property type="term" value="C:peroxisomal membrane"/>
    <property type="evidence" value="ECO:0007669"/>
    <property type="project" value="UniProtKB-ARBA"/>
</dbReference>
<feature type="domain" description="TECPR1-like DysF" evidence="7">
    <location>
        <begin position="85"/>
        <end position="460"/>
    </location>
</feature>
<keyword evidence="9" id="KW-1185">Reference proteome</keyword>
<feature type="transmembrane region" description="Helical" evidence="6">
    <location>
        <begin position="262"/>
        <end position="283"/>
    </location>
</feature>
<dbReference type="Pfam" id="PF06398">
    <property type="entry name" value="Pex24p"/>
    <property type="match status" value="1"/>
</dbReference>
<evidence type="ECO:0000256" key="2">
    <source>
        <dbReference type="ARBA" id="ARBA00022692"/>
    </source>
</evidence>
<dbReference type="Proteomes" id="UP001251528">
    <property type="component" value="Unassembled WGS sequence"/>
</dbReference>
<evidence type="ECO:0000256" key="3">
    <source>
        <dbReference type="ARBA" id="ARBA00022989"/>
    </source>
</evidence>
<sequence>MDDFATEIMSSAEDAIASEVELQPRQTSNEPAQRKGWGGGLSSLREKASIQDRLVDKLLQQVIPIDGSTQEASEALPNPFERPNFNLTIMSHNFRRFNSRIGVVFRFQDKVEALLSWQTTSHTVSYLAILTFVCLDPYLLSALPVAFLVFGILIPGFVARHPAPPKGTLSSEQSIGYSPTGPPLAPAATPKPAKELSMDFVRNARDLQNQMGDFSNGYDKIVELLVPIANFSNEALSSSVFLFAFFGGIVMMLAAHMLPWRIIFLFATWTPVILCHPTVGRIIHEARKNRGNVQESIVKNWLNNWIADDVILDSAPEAREVEIFELQRKSRAGEWEPWVFSPNPFDPLSQARITGDRPKGARFFEDVLPPNAWEWSEKKWALDLWSREWVEERIITGVEVETEGERWVYDIWSDKEDQTGVIDTPQPVKSKEMAQRQTSWEEGEDGSGRRGEWRRRRWVRLVKRKAAPAESVSG</sequence>
<keyword evidence="2 6" id="KW-0812">Transmembrane</keyword>
<feature type="transmembrane region" description="Helical" evidence="6">
    <location>
        <begin position="235"/>
        <end position="256"/>
    </location>
</feature>
<evidence type="ECO:0000313" key="9">
    <source>
        <dbReference type="Proteomes" id="UP001251528"/>
    </source>
</evidence>
<evidence type="ECO:0000313" key="8">
    <source>
        <dbReference type="EMBL" id="KAK2593096.1"/>
    </source>
</evidence>
<feature type="region of interest" description="Disordered" evidence="5">
    <location>
        <begin position="19"/>
        <end position="40"/>
    </location>
</feature>
<evidence type="ECO:0000256" key="5">
    <source>
        <dbReference type="SAM" id="MobiDB-lite"/>
    </source>
</evidence>
<feature type="transmembrane region" description="Helical" evidence="6">
    <location>
        <begin position="138"/>
        <end position="159"/>
    </location>
</feature>
<evidence type="ECO:0000256" key="6">
    <source>
        <dbReference type="SAM" id="Phobius"/>
    </source>
</evidence>
<keyword evidence="3 6" id="KW-1133">Transmembrane helix</keyword>
<feature type="region of interest" description="Disordered" evidence="5">
    <location>
        <begin position="419"/>
        <end position="452"/>
    </location>
</feature>
<dbReference type="GO" id="GO:0007031">
    <property type="term" value="P:peroxisome organization"/>
    <property type="evidence" value="ECO:0007669"/>
    <property type="project" value="TreeGrafter"/>
</dbReference>
<organism evidence="8 9">
    <name type="scientific">Conoideocrella luteorostrata</name>
    <dbReference type="NCBI Taxonomy" id="1105319"/>
    <lineage>
        <taxon>Eukaryota</taxon>
        <taxon>Fungi</taxon>
        <taxon>Dikarya</taxon>
        <taxon>Ascomycota</taxon>
        <taxon>Pezizomycotina</taxon>
        <taxon>Sordariomycetes</taxon>
        <taxon>Hypocreomycetidae</taxon>
        <taxon>Hypocreales</taxon>
        <taxon>Clavicipitaceae</taxon>
        <taxon>Conoideocrella</taxon>
    </lineage>
</organism>
<dbReference type="AlphaFoldDB" id="A0AAJ0FQH8"/>
<dbReference type="InterPro" id="IPR052816">
    <property type="entry name" value="Peroxisomal_Membrane_PEX28-32"/>
</dbReference>
<dbReference type="InterPro" id="IPR010482">
    <property type="entry name" value="TECPR1-like_DysF"/>
</dbReference>
<accession>A0AAJ0FQH8</accession>
<name>A0AAJ0FQH8_9HYPO</name>
<evidence type="ECO:0000259" key="7">
    <source>
        <dbReference type="Pfam" id="PF06398"/>
    </source>
</evidence>
<dbReference type="PANTHER" id="PTHR28304">
    <property type="entry name" value="PEROXISOMAL MEMBRANE PROTEIN PEX29"/>
    <property type="match status" value="1"/>
</dbReference>
<keyword evidence="4 6" id="KW-0472">Membrane</keyword>
<dbReference type="EMBL" id="JASWJB010000228">
    <property type="protein sequence ID" value="KAK2593096.1"/>
    <property type="molecule type" value="Genomic_DNA"/>
</dbReference>
<protein>
    <submittedName>
        <fullName evidence="8">Peroxisome size and maintenance regulator</fullName>
    </submittedName>
</protein>